<keyword evidence="3" id="KW-1185">Reference proteome</keyword>
<proteinExistence type="predicted"/>
<evidence type="ECO:0000313" key="3">
    <source>
        <dbReference type="Proteomes" id="UP000091820"/>
    </source>
</evidence>
<reference evidence="3" key="1">
    <citation type="submission" date="2014-03" db="EMBL/GenBank/DDBJ databases">
        <authorList>
            <person name="Aksoy S."/>
            <person name="Warren W."/>
            <person name="Wilson R.K."/>
        </authorList>
    </citation>
    <scope>NUCLEOTIDE SEQUENCE [LARGE SCALE GENOMIC DNA]</scope>
    <source>
        <strain evidence="3">IAEA</strain>
    </source>
</reference>
<keyword evidence="1" id="KW-1133">Transmembrane helix</keyword>
<accession>A0A1A9WVK0</accession>
<keyword evidence="1" id="KW-0812">Transmembrane</keyword>
<evidence type="ECO:0000313" key="2">
    <source>
        <dbReference type="EnsemblMetazoa" id="GBRI034080-PA"/>
    </source>
</evidence>
<organism evidence="2 3">
    <name type="scientific">Glossina brevipalpis</name>
    <dbReference type="NCBI Taxonomy" id="37001"/>
    <lineage>
        <taxon>Eukaryota</taxon>
        <taxon>Metazoa</taxon>
        <taxon>Ecdysozoa</taxon>
        <taxon>Arthropoda</taxon>
        <taxon>Hexapoda</taxon>
        <taxon>Insecta</taxon>
        <taxon>Pterygota</taxon>
        <taxon>Neoptera</taxon>
        <taxon>Endopterygota</taxon>
        <taxon>Diptera</taxon>
        <taxon>Brachycera</taxon>
        <taxon>Muscomorpha</taxon>
        <taxon>Hippoboscoidea</taxon>
        <taxon>Glossinidae</taxon>
        <taxon>Glossina</taxon>
    </lineage>
</organism>
<protein>
    <submittedName>
        <fullName evidence="2">Uncharacterized protein</fullName>
    </submittedName>
</protein>
<dbReference type="Proteomes" id="UP000091820">
    <property type="component" value="Unassembled WGS sequence"/>
</dbReference>
<evidence type="ECO:0000256" key="1">
    <source>
        <dbReference type="SAM" id="Phobius"/>
    </source>
</evidence>
<reference evidence="2" key="2">
    <citation type="submission" date="2020-05" db="UniProtKB">
        <authorList>
            <consortium name="EnsemblMetazoa"/>
        </authorList>
    </citation>
    <scope>IDENTIFICATION</scope>
    <source>
        <strain evidence="2">IAEA</strain>
    </source>
</reference>
<dbReference type="AlphaFoldDB" id="A0A1A9WVK0"/>
<keyword evidence="1" id="KW-0472">Membrane</keyword>
<name>A0A1A9WVK0_9MUSC</name>
<sequence length="178" mass="20943">MRYNETVAQIDRALMTKRDSKTGNRATLAKNYYKRIDIQQQRCREMLVTAQGRYKHKILIELNKVTYQQDSLHSKMNRPAYSQLLQLYKHTKKRIIVILLITIMMFFIKVILSFNFCKRQQSETLNDCEFDSFSCSLVNQSILLRLLPLVHRMRNNDNAADDDCNSAVAGDEDDTWKL</sequence>
<dbReference type="VEuPathDB" id="VectorBase:GBRI034080"/>
<dbReference type="EnsemblMetazoa" id="GBRI034080-RA">
    <property type="protein sequence ID" value="GBRI034080-PA"/>
    <property type="gene ID" value="GBRI034080"/>
</dbReference>
<feature type="transmembrane region" description="Helical" evidence="1">
    <location>
        <begin position="95"/>
        <end position="116"/>
    </location>
</feature>